<evidence type="ECO:0000256" key="3">
    <source>
        <dbReference type="ARBA" id="ARBA00022692"/>
    </source>
</evidence>
<dbReference type="GeneTree" id="ENSGT01150000286949"/>
<dbReference type="Pfam" id="PF00029">
    <property type="entry name" value="Connexin"/>
    <property type="match status" value="1"/>
</dbReference>
<reference evidence="10" key="2">
    <citation type="submission" date="2025-08" db="UniProtKB">
        <authorList>
            <consortium name="Ensembl"/>
        </authorList>
    </citation>
    <scope>IDENTIFICATION</scope>
</reference>
<keyword evidence="3 7" id="KW-0812">Transmembrane</keyword>
<reference evidence="10" key="3">
    <citation type="submission" date="2025-09" db="UniProtKB">
        <authorList>
            <consortium name="Ensembl"/>
        </authorList>
    </citation>
    <scope>IDENTIFICATION</scope>
</reference>
<dbReference type="InterPro" id="IPR000500">
    <property type="entry name" value="Connexin"/>
</dbReference>
<dbReference type="Ensembl" id="ENSPNAT00000032319.2">
    <property type="protein sequence ID" value="ENSPNAP00000037008.2"/>
    <property type="gene ID" value="ENSPNAG00000006923.2"/>
</dbReference>
<dbReference type="GO" id="GO:0005243">
    <property type="term" value="F:gap junction channel activity"/>
    <property type="evidence" value="ECO:0007669"/>
    <property type="project" value="TreeGrafter"/>
</dbReference>
<evidence type="ECO:0000256" key="5">
    <source>
        <dbReference type="ARBA" id="ARBA00023136"/>
    </source>
</evidence>
<name>A0A3B4EMK5_PYGNA</name>
<feature type="transmembrane region" description="Helical" evidence="7">
    <location>
        <begin position="106"/>
        <end position="127"/>
    </location>
</feature>
<dbReference type="STRING" id="42514.ENSPNAP00000037008"/>
<feature type="domain" description="Connexin cysteine-rich" evidence="9">
    <location>
        <begin position="116"/>
        <end position="182"/>
    </location>
</feature>
<dbReference type="InterPro" id="IPR038359">
    <property type="entry name" value="Connexin_N_sf"/>
</dbReference>
<proteinExistence type="predicted"/>
<organism evidence="10 11">
    <name type="scientific">Pygocentrus nattereri</name>
    <name type="common">Red-bellied piranha</name>
    <dbReference type="NCBI Taxonomy" id="42514"/>
    <lineage>
        <taxon>Eukaryota</taxon>
        <taxon>Metazoa</taxon>
        <taxon>Chordata</taxon>
        <taxon>Craniata</taxon>
        <taxon>Vertebrata</taxon>
        <taxon>Euteleostomi</taxon>
        <taxon>Actinopterygii</taxon>
        <taxon>Neopterygii</taxon>
        <taxon>Teleostei</taxon>
        <taxon>Ostariophysi</taxon>
        <taxon>Characiformes</taxon>
        <taxon>Characoidei</taxon>
        <taxon>Pygocentrus</taxon>
    </lineage>
</organism>
<evidence type="ECO:0000256" key="2">
    <source>
        <dbReference type="ARBA" id="ARBA00022475"/>
    </source>
</evidence>
<keyword evidence="5 7" id="KW-0472">Membrane</keyword>
<feature type="domain" description="Connexin N-terminal" evidence="8">
    <location>
        <begin position="6"/>
        <end position="39"/>
    </location>
</feature>
<evidence type="ECO:0000259" key="8">
    <source>
        <dbReference type="SMART" id="SM00037"/>
    </source>
</evidence>
<dbReference type="PANTHER" id="PTHR11984:SF3">
    <property type="entry name" value="GAP JUNCTION DELTA-4 PROTEIN"/>
    <property type="match status" value="1"/>
</dbReference>
<evidence type="ECO:0000256" key="6">
    <source>
        <dbReference type="SAM" id="MobiDB-lite"/>
    </source>
</evidence>
<keyword evidence="11" id="KW-1185">Reference proteome</keyword>
<dbReference type="Gene3D" id="1.20.1440.80">
    <property type="entry name" value="Gap junction channel protein cysteine-rich domain"/>
    <property type="match status" value="1"/>
</dbReference>
<dbReference type="Proteomes" id="UP001501920">
    <property type="component" value="Chromosome 19"/>
</dbReference>
<dbReference type="SMART" id="SM00037">
    <property type="entry name" value="CNX"/>
    <property type="match status" value="1"/>
</dbReference>
<keyword evidence="2" id="KW-1003">Cell membrane</keyword>
<evidence type="ECO:0000313" key="11">
    <source>
        <dbReference type="Proteomes" id="UP001501920"/>
    </source>
</evidence>
<evidence type="ECO:0000256" key="1">
    <source>
        <dbReference type="ARBA" id="ARBA00004651"/>
    </source>
</evidence>
<evidence type="ECO:0000313" key="10">
    <source>
        <dbReference type="Ensembl" id="ENSPNAP00000037008.2"/>
    </source>
</evidence>
<sequence>LFAGFPLFWDEGDRFVCNTIHPGCASVCFDVFAPLSLCRLGFLHLMFVCLPTILYVTHHTHRVLTALTCRYFTQEPTLPLKLQKPNVGGTKLSTGEGFAGRFTGQYLLHLILRVFLELAFGVGHYILFGFSVRRDFLCLQPPCSPAVECFTSRPTEKAFLLQWMMGNIVLSVILSIAEMWLVLRGSIQHRKRKAEEENEGKMKSNEGQKRDFFSKENNEKVLSPWSEAGRAHTPSCSHTLTPEEASEQEGSEVVLCSAERLRQWKGRYAKNVGVKAPLASNSAKAAPWTLQKLPVSRLAPPTTPCAPLFWSSMCVCFGFSHASCLVTLPLIVFT</sequence>
<dbReference type="InterPro" id="IPR019570">
    <property type="entry name" value="Connexin_CCC"/>
</dbReference>
<comment type="subcellular location">
    <subcellularLocation>
        <location evidence="1">Cell membrane</location>
        <topology evidence="1">Multi-pass membrane protein</topology>
    </subcellularLocation>
</comment>
<accession>A0A3B4EMK5</accession>
<protein>
    <recommendedName>
        <fullName evidence="12">Gap junction protein</fullName>
    </recommendedName>
</protein>
<dbReference type="AlphaFoldDB" id="A0A3B4EMK5"/>
<feature type="transmembrane region" description="Helical" evidence="7">
    <location>
        <begin position="160"/>
        <end position="183"/>
    </location>
</feature>
<dbReference type="PANTHER" id="PTHR11984">
    <property type="entry name" value="CONNEXIN"/>
    <property type="match status" value="1"/>
</dbReference>
<dbReference type="GO" id="GO:0007267">
    <property type="term" value="P:cell-cell signaling"/>
    <property type="evidence" value="ECO:0007669"/>
    <property type="project" value="TreeGrafter"/>
</dbReference>
<evidence type="ECO:0000256" key="4">
    <source>
        <dbReference type="ARBA" id="ARBA00022989"/>
    </source>
</evidence>
<evidence type="ECO:0008006" key="12">
    <source>
        <dbReference type="Google" id="ProtNLM"/>
    </source>
</evidence>
<dbReference type="InterPro" id="IPR013092">
    <property type="entry name" value="Connexin_N"/>
</dbReference>
<dbReference type="SMART" id="SM01089">
    <property type="entry name" value="Connexin_CCC"/>
    <property type="match status" value="1"/>
</dbReference>
<keyword evidence="4 7" id="KW-1133">Transmembrane helix</keyword>
<evidence type="ECO:0000259" key="9">
    <source>
        <dbReference type="SMART" id="SM01089"/>
    </source>
</evidence>
<feature type="transmembrane region" description="Helical" evidence="7">
    <location>
        <begin position="40"/>
        <end position="57"/>
    </location>
</feature>
<evidence type="ECO:0000256" key="7">
    <source>
        <dbReference type="SAM" id="Phobius"/>
    </source>
</evidence>
<dbReference type="PRINTS" id="PR00206">
    <property type="entry name" value="CONNEXIN"/>
</dbReference>
<reference evidence="10 11" key="1">
    <citation type="submission" date="2020-10" db="EMBL/GenBank/DDBJ databases">
        <title>Pygocentrus nattereri (red-bellied piranha) genome, fPygNat1, primary haplotype.</title>
        <authorList>
            <person name="Myers G."/>
            <person name="Meyer A."/>
            <person name="Karagic N."/>
            <person name="Pippel M."/>
            <person name="Winkler S."/>
            <person name="Tracey A."/>
            <person name="Wood J."/>
            <person name="Formenti G."/>
            <person name="Howe K."/>
            <person name="Fedrigo O."/>
            <person name="Jarvis E.D."/>
        </authorList>
    </citation>
    <scope>NUCLEOTIDE SEQUENCE [LARGE SCALE GENOMIC DNA]</scope>
</reference>
<dbReference type="GO" id="GO:0005922">
    <property type="term" value="C:connexin complex"/>
    <property type="evidence" value="ECO:0007669"/>
    <property type="project" value="InterPro"/>
</dbReference>
<feature type="region of interest" description="Disordered" evidence="6">
    <location>
        <begin position="224"/>
        <end position="245"/>
    </location>
</feature>